<feature type="domain" description="Metallo-beta-lactamase" evidence="1">
    <location>
        <begin position="13"/>
        <end position="39"/>
    </location>
</feature>
<reference evidence="3" key="1">
    <citation type="submission" date="2022-11" db="UniProtKB">
        <authorList>
            <consortium name="WormBaseParasite"/>
        </authorList>
    </citation>
    <scope>IDENTIFICATION</scope>
</reference>
<dbReference type="InterPro" id="IPR001279">
    <property type="entry name" value="Metallo-B-lactamas"/>
</dbReference>
<dbReference type="Proteomes" id="UP000887564">
    <property type="component" value="Unplaced"/>
</dbReference>
<keyword evidence="2" id="KW-1185">Reference proteome</keyword>
<accession>A0A914SH96</accession>
<dbReference type="PANTHER" id="PTHR23200">
    <property type="entry name" value="METALLO-BETA-LACTAMASE DOMAIN-CONTAINING PROTEIN 1"/>
    <property type="match status" value="1"/>
</dbReference>
<evidence type="ECO:0000313" key="3">
    <source>
        <dbReference type="WBParaSite" id="PEQ_0001335601-mRNA-1"/>
    </source>
</evidence>
<dbReference type="PANTHER" id="PTHR23200:SF35">
    <property type="entry name" value="METALLO-BETA-LACTAMASE DOMAIN-CONTAINING PROTEIN"/>
    <property type="match status" value="1"/>
</dbReference>
<evidence type="ECO:0000313" key="2">
    <source>
        <dbReference type="Proteomes" id="UP000887564"/>
    </source>
</evidence>
<dbReference type="WBParaSite" id="PEQ_0001335601-mRNA-1">
    <property type="protein sequence ID" value="PEQ_0001335601-mRNA-1"/>
    <property type="gene ID" value="PEQ_0001335601"/>
</dbReference>
<dbReference type="Gene3D" id="3.60.15.10">
    <property type="entry name" value="Ribonuclease Z/Hydroxyacylglutathione hydrolase-like"/>
    <property type="match status" value="1"/>
</dbReference>
<dbReference type="AlphaFoldDB" id="A0A914SH96"/>
<dbReference type="InterPro" id="IPR039344">
    <property type="entry name" value="MBLAC1"/>
</dbReference>
<dbReference type="SUPFAM" id="SSF56281">
    <property type="entry name" value="Metallo-hydrolase/oxidoreductase"/>
    <property type="match status" value="1"/>
</dbReference>
<name>A0A914SH96_PAREQ</name>
<proteinExistence type="predicted"/>
<dbReference type="Pfam" id="PF00753">
    <property type="entry name" value="Lactamase_B"/>
    <property type="match status" value="1"/>
</dbReference>
<evidence type="ECO:0000259" key="1">
    <source>
        <dbReference type="Pfam" id="PF00753"/>
    </source>
</evidence>
<dbReference type="InterPro" id="IPR036866">
    <property type="entry name" value="RibonucZ/Hydroxyglut_hydro"/>
</dbReference>
<sequence>MEEIFVEQLLVALRDNALSTSEITDLIITHGHIDHCGNMCLFTTANIYMDRDLARSHSEYTTFEVNYLCVFQNQLIRLNYLVFLLEHSDSLGDDLYDRISLIFR</sequence>
<protein>
    <submittedName>
        <fullName evidence="3">Metallo-beta-lactamase domain-containing protein</fullName>
    </submittedName>
</protein>
<organism evidence="2 3">
    <name type="scientific">Parascaris equorum</name>
    <name type="common">Equine roundworm</name>
    <dbReference type="NCBI Taxonomy" id="6256"/>
    <lineage>
        <taxon>Eukaryota</taxon>
        <taxon>Metazoa</taxon>
        <taxon>Ecdysozoa</taxon>
        <taxon>Nematoda</taxon>
        <taxon>Chromadorea</taxon>
        <taxon>Rhabditida</taxon>
        <taxon>Spirurina</taxon>
        <taxon>Ascaridomorpha</taxon>
        <taxon>Ascaridoidea</taxon>
        <taxon>Ascarididae</taxon>
        <taxon>Parascaris</taxon>
    </lineage>
</organism>